<dbReference type="PANTHER" id="PTHR30353">
    <property type="entry name" value="INNER MEMBRANE PROTEIN DEDA-RELATED"/>
    <property type="match status" value="1"/>
</dbReference>
<evidence type="ECO:0000313" key="9">
    <source>
        <dbReference type="EMBL" id="MFD1419258.1"/>
    </source>
</evidence>
<comment type="caution">
    <text evidence="9">The sequence shown here is derived from an EMBL/GenBank/DDBJ whole genome shotgun (WGS) entry which is preliminary data.</text>
</comment>
<gene>
    <name evidence="9" type="ORF">ACFQ42_10940</name>
</gene>
<comment type="similarity">
    <text evidence="2 7">Belongs to the DedA family.</text>
</comment>
<dbReference type="Proteomes" id="UP001597251">
    <property type="component" value="Unassembled WGS sequence"/>
</dbReference>
<sequence>MITTLIAAILHFDTLIPQLMAQSGFLVYLLIFAIIFIETGIVVLPFLPGDSLLFLAGSLAALSQKSLNPFILIITLGIAASLGDSLNFEIGKRFGKYLSTSPRWQKLIKPKNLQQAEVFFHEKGNFAIFLGRFMPIIRTLVPFTAGGSRMPYRNFWIYNILGGFSWVILCIGSGYFFGNVPVVKSNFTLIMLAIVLVSLIPIGIITLRNYILQKRTL</sequence>
<dbReference type="Pfam" id="PF09335">
    <property type="entry name" value="VTT_dom"/>
    <property type="match status" value="1"/>
</dbReference>
<reference evidence="10" key="1">
    <citation type="journal article" date="2019" name="Int. J. Syst. Evol. Microbiol.">
        <title>The Global Catalogue of Microorganisms (GCM) 10K type strain sequencing project: providing services to taxonomists for standard genome sequencing and annotation.</title>
        <authorList>
            <consortium name="The Broad Institute Genomics Platform"/>
            <consortium name="The Broad Institute Genome Sequencing Center for Infectious Disease"/>
            <person name="Wu L."/>
            <person name="Ma J."/>
        </authorList>
    </citation>
    <scope>NUCLEOTIDE SEQUENCE [LARGE SCALE GENOMIC DNA]</scope>
    <source>
        <strain evidence="10">CCM 8936</strain>
    </source>
</reference>
<keyword evidence="6 7" id="KW-0472">Membrane</keyword>
<evidence type="ECO:0000256" key="1">
    <source>
        <dbReference type="ARBA" id="ARBA00004651"/>
    </source>
</evidence>
<evidence type="ECO:0000256" key="2">
    <source>
        <dbReference type="ARBA" id="ARBA00010792"/>
    </source>
</evidence>
<keyword evidence="4 7" id="KW-0812">Transmembrane</keyword>
<dbReference type="PANTHER" id="PTHR30353:SF0">
    <property type="entry name" value="TRANSMEMBRANE PROTEIN"/>
    <property type="match status" value="1"/>
</dbReference>
<protein>
    <submittedName>
        <fullName evidence="9">VTT domain-containing protein</fullName>
    </submittedName>
</protein>
<keyword evidence="5 7" id="KW-1133">Transmembrane helix</keyword>
<evidence type="ECO:0000256" key="4">
    <source>
        <dbReference type="ARBA" id="ARBA00022692"/>
    </source>
</evidence>
<evidence type="ECO:0000313" key="10">
    <source>
        <dbReference type="Proteomes" id="UP001597251"/>
    </source>
</evidence>
<feature type="transmembrane region" description="Helical" evidence="7">
    <location>
        <begin position="25"/>
        <end position="47"/>
    </location>
</feature>
<accession>A0ABW4BX46</accession>
<feature type="transmembrane region" description="Helical" evidence="7">
    <location>
        <begin position="67"/>
        <end position="86"/>
    </location>
</feature>
<proteinExistence type="inferred from homology"/>
<dbReference type="EMBL" id="JBHTOI010000049">
    <property type="protein sequence ID" value="MFD1419258.1"/>
    <property type="molecule type" value="Genomic_DNA"/>
</dbReference>
<feature type="transmembrane region" description="Helical" evidence="7">
    <location>
        <begin position="155"/>
        <end position="177"/>
    </location>
</feature>
<keyword evidence="3 7" id="KW-1003">Cell membrane</keyword>
<comment type="subcellular location">
    <subcellularLocation>
        <location evidence="1 7">Cell membrane</location>
        <topology evidence="1 7">Multi-pass membrane protein</topology>
    </subcellularLocation>
</comment>
<feature type="domain" description="VTT" evidence="8">
    <location>
        <begin position="47"/>
        <end position="175"/>
    </location>
</feature>
<name>A0ABW4BX46_9LACO</name>
<evidence type="ECO:0000256" key="6">
    <source>
        <dbReference type="ARBA" id="ARBA00023136"/>
    </source>
</evidence>
<evidence type="ECO:0000256" key="5">
    <source>
        <dbReference type="ARBA" id="ARBA00022989"/>
    </source>
</evidence>
<dbReference type="InterPro" id="IPR032818">
    <property type="entry name" value="DedA-like"/>
</dbReference>
<dbReference type="InterPro" id="IPR032816">
    <property type="entry name" value="VTT_dom"/>
</dbReference>
<evidence type="ECO:0000256" key="7">
    <source>
        <dbReference type="RuleBase" id="RU367016"/>
    </source>
</evidence>
<keyword evidence="10" id="KW-1185">Reference proteome</keyword>
<feature type="transmembrane region" description="Helical" evidence="7">
    <location>
        <begin position="189"/>
        <end position="211"/>
    </location>
</feature>
<organism evidence="9 10">
    <name type="scientific">Companilactobacillus keshanensis</name>
    <dbReference type="NCBI Taxonomy" id="2486003"/>
    <lineage>
        <taxon>Bacteria</taxon>
        <taxon>Bacillati</taxon>
        <taxon>Bacillota</taxon>
        <taxon>Bacilli</taxon>
        <taxon>Lactobacillales</taxon>
        <taxon>Lactobacillaceae</taxon>
        <taxon>Companilactobacillus</taxon>
    </lineage>
</organism>
<evidence type="ECO:0000256" key="3">
    <source>
        <dbReference type="ARBA" id="ARBA00022475"/>
    </source>
</evidence>
<dbReference type="RefSeq" id="WP_125675428.1">
    <property type="nucleotide sequence ID" value="NZ_JBHTOI010000049.1"/>
</dbReference>
<evidence type="ECO:0000259" key="8">
    <source>
        <dbReference type="Pfam" id="PF09335"/>
    </source>
</evidence>